<sequence length="237" mass="26061">MSLIIRAFIDFDCRDAPLYDGCGGGVGKTYPCGGYPPDKQIIQTFHAGEVINVRFGNAQYGAPGQQDLTPSSNQARHSGGLCEFSVSYDQGKTFGVVGRYHHSCPDIFYDWPVKLPANLPSCENCIFAWSWINAFTTAPEFYMGCADIQIIGRQESVVAVAAANLTPIRIANIPGYPYYHAPGDQFGNTKSDGPNVAEIDTNMASAAGEQDVSFQPMYSLRKRDRLAFRQRFPPPNR</sequence>
<comment type="caution">
    <text evidence="1">The sequence shown here is derived from an EMBL/GenBank/DDBJ whole genome shotgun (WGS) entry which is preliminary data.</text>
</comment>
<evidence type="ECO:0008006" key="3">
    <source>
        <dbReference type="Google" id="ProtNLM"/>
    </source>
</evidence>
<evidence type="ECO:0000313" key="1">
    <source>
        <dbReference type="EMBL" id="KAF9586608.1"/>
    </source>
</evidence>
<dbReference type="PANTHER" id="PTHR36182:SF1">
    <property type="entry name" value="PROTEIN, PUTATIVE (AFU_ORTHOLOGUE AFUA_6G10930)-RELATED"/>
    <property type="match status" value="1"/>
</dbReference>
<dbReference type="Gene3D" id="2.70.50.70">
    <property type="match status" value="1"/>
</dbReference>
<organism evidence="1 2">
    <name type="scientific">Lunasporangiospora selenospora</name>
    <dbReference type="NCBI Taxonomy" id="979761"/>
    <lineage>
        <taxon>Eukaryota</taxon>
        <taxon>Fungi</taxon>
        <taxon>Fungi incertae sedis</taxon>
        <taxon>Mucoromycota</taxon>
        <taxon>Mortierellomycotina</taxon>
        <taxon>Mortierellomycetes</taxon>
        <taxon>Mortierellales</taxon>
        <taxon>Mortierellaceae</taxon>
        <taxon>Lunasporangiospora</taxon>
    </lineage>
</organism>
<name>A0A9P6G321_9FUNG</name>
<evidence type="ECO:0000313" key="2">
    <source>
        <dbReference type="Proteomes" id="UP000780801"/>
    </source>
</evidence>
<gene>
    <name evidence="1" type="ORF">BGW38_000982</name>
</gene>
<dbReference type="AlphaFoldDB" id="A0A9P6G321"/>
<dbReference type="EMBL" id="JAABOA010000013">
    <property type="protein sequence ID" value="KAF9586608.1"/>
    <property type="molecule type" value="Genomic_DNA"/>
</dbReference>
<dbReference type="PANTHER" id="PTHR36182">
    <property type="entry name" value="PROTEIN, PUTATIVE (AFU_ORTHOLOGUE AFUA_6G10930)-RELATED"/>
    <property type="match status" value="1"/>
</dbReference>
<accession>A0A9P6G321</accession>
<dbReference type="Proteomes" id="UP000780801">
    <property type="component" value="Unassembled WGS sequence"/>
</dbReference>
<keyword evidence="2" id="KW-1185">Reference proteome</keyword>
<reference evidence="1" key="1">
    <citation type="journal article" date="2020" name="Fungal Divers.">
        <title>Resolving the Mortierellaceae phylogeny through synthesis of multi-gene phylogenetics and phylogenomics.</title>
        <authorList>
            <person name="Vandepol N."/>
            <person name="Liber J."/>
            <person name="Desiro A."/>
            <person name="Na H."/>
            <person name="Kennedy M."/>
            <person name="Barry K."/>
            <person name="Grigoriev I.V."/>
            <person name="Miller A.N."/>
            <person name="O'Donnell K."/>
            <person name="Stajich J.E."/>
            <person name="Bonito G."/>
        </authorList>
    </citation>
    <scope>NUCLEOTIDE SEQUENCE</scope>
    <source>
        <strain evidence="1">KOD1015</strain>
    </source>
</reference>
<dbReference type="OrthoDB" id="2342176at2759"/>
<protein>
    <recommendedName>
        <fullName evidence="3">Chitin-binding type-4 domain-containing protein</fullName>
    </recommendedName>
</protein>
<proteinExistence type="predicted"/>